<dbReference type="Gene3D" id="2.60.40.740">
    <property type="match status" value="4"/>
</dbReference>
<dbReference type="NCBIfam" id="NF033875">
    <property type="entry name" value="Agg_substance"/>
    <property type="match status" value="1"/>
</dbReference>
<proteinExistence type="inferred from homology"/>
<keyword evidence="4" id="KW-0572">Peptidoglycan-anchor</keyword>
<keyword evidence="8" id="KW-0812">Transmembrane</keyword>
<dbReference type="NCBIfam" id="TIGR04228">
    <property type="entry name" value="isopep_sspB_C2"/>
    <property type="match status" value="3"/>
</dbReference>
<feature type="region of interest" description="Disordered" evidence="7">
    <location>
        <begin position="1221"/>
        <end position="1245"/>
    </location>
</feature>
<dbReference type="EMBL" id="AEBR01000017">
    <property type="protein sequence ID" value="EFM83729.1"/>
    <property type="molecule type" value="Genomic_DNA"/>
</dbReference>
<keyword evidence="6" id="KW-0175">Coiled coil</keyword>
<dbReference type="Proteomes" id="UP000004846">
    <property type="component" value="Unassembled WGS sequence"/>
</dbReference>
<comment type="caution">
    <text evidence="10">The sequence shown here is derived from an EMBL/GenBank/DDBJ whole genome shotgun (WGS) entry which is preliminary data.</text>
</comment>
<evidence type="ECO:0000256" key="4">
    <source>
        <dbReference type="ARBA" id="ARBA00023088"/>
    </source>
</evidence>
<evidence type="ECO:0000256" key="5">
    <source>
        <dbReference type="ARBA" id="ARBA00024351"/>
    </source>
</evidence>
<keyword evidence="8" id="KW-1133">Transmembrane helix</keyword>
<reference evidence="10 11" key="1">
    <citation type="submission" date="2010-07" db="EMBL/GenBank/DDBJ databases">
        <authorList>
            <person name="Sid Ahmed O."/>
        </authorList>
    </citation>
    <scope>NUCLEOTIDE SEQUENCE [LARGE SCALE GENOMIC DNA]</scope>
    <source>
        <strain evidence="10 11">TX4248</strain>
    </source>
</reference>
<dbReference type="SUPFAM" id="SSF74914">
    <property type="entry name" value="V-region of surface antigen I/II (SA I/II, PAC)"/>
    <property type="match status" value="1"/>
</dbReference>
<dbReference type="PROSITE" id="PS50847">
    <property type="entry name" value="GRAM_POS_ANCHORING"/>
    <property type="match status" value="1"/>
</dbReference>
<feature type="coiled-coil region" evidence="6">
    <location>
        <begin position="198"/>
        <end position="261"/>
    </location>
</feature>
<dbReference type="InterPro" id="IPR022263">
    <property type="entry name" value="KxYKxGKxW"/>
</dbReference>
<evidence type="ECO:0000256" key="7">
    <source>
        <dbReference type="SAM" id="MobiDB-lite"/>
    </source>
</evidence>
<dbReference type="InterPro" id="IPR032300">
    <property type="entry name" value="Antigen_C"/>
</dbReference>
<evidence type="ECO:0000256" key="1">
    <source>
        <dbReference type="ARBA" id="ARBA00022512"/>
    </source>
</evidence>
<evidence type="ECO:0000256" key="8">
    <source>
        <dbReference type="SAM" id="Phobius"/>
    </source>
</evidence>
<gene>
    <name evidence="10" type="primary">asa</name>
    <name evidence="10" type="ORF">HMPREF9498_00611</name>
</gene>
<comment type="similarity">
    <text evidence="5">Belongs to the antigen I/II family.</text>
</comment>
<dbReference type="Pfam" id="PF08363">
    <property type="entry name" value="GbpC"/>
    <property type="match status" value="1"/>
</dbReference>
<dbReference type="Pfam" id="PF18652">
    <property type="entry name" value="Adhesin_P1_N"/>
    <property type="match status" value="1"/>
</dbReference>
<dbReference type="Pfam" id="PF16364">
    <property type="entry name" value="Antigen_C"/>
    <property type="match status" value="2"/>
</dbReference>
<name>A0A125W8P4_ENTFL</name>
<keyword evidence="3" id="KW-0732">Signal</keyword>
<dbReference type="HOGENOM" id="CLU_007908_0_0_9"/>
<evidence type="ECO:0000313" key="11">
    <source>
        <dbReference type="Proteomes" id="UP000004846"/>
    </source>
</evidence>
<dbReference type="InterPro" id="IPR026345">
    <property type="entry name" value="Adh_isopep-form_adh_dom"/>
</dbReference>
<dbReference type="InterPro" id="IPR041324">
    <property type="entry name" value="AgI/II_N"/>
</dbReference>
<evidence type="ECO:0000256" key="2">
    <source>
        <dbReference type="ARBA" id="ARBA00022525"/>
    </source>
</evidence>
<dbReference type="InterPro" id="IPR013574">
    <property type="entry name" value="Glucan-bd_C/Surface_Ag-I/II_V"/>
</dbReference>
<evidence type="ECO:0000256" key="3">
    <source>
        <dbReference type="ARBA" id="ARBA00022729"/>
    </source>
</evidence>
<evidence type="ECO:0000313" key="10">
    <source>
        <dbReference type="EMBL" id="EFM83729.1"/>
    </source>
</evidence>
<organism evidence="10 11">
    <name type="scientific">Enterococcus faecalis TX4248</name>
    <dbReference type="NCBI Taxonomy" id="749495"/>
    <lineage>
        <taxon>Bacteria</taxon>
        <taxon>Bacillati</taxon>
        <taxon>Bacillota</taxon>
        <taxon>Bacilli</taxon>
        <taxon>Lactobacillales</taxon>
        <taxon>Enterococcaceae</taxon>
        <taxon>Enterococcus</taxon>
    </lineage>
</organism>
<dbReference type="Pfam" id="PF00746">
    <property type="entry name" value="Gram_pos_anchor"/>
    <property type="match status" value="1"/>
</dbReference>
<evidence type="ECO:0000256" key="6">
    <source>
        <dbReference type="SAM" id="Coils"/>
    </source>
</evidence>
<feature type="region of interest" description="Disordered" evidence="7">
    <location>
        <begin position="47"/>
        <end position="188"/>
    </location>
</feature>
<evidence type="ECO:0000259" key="9">
    <source>
        <dbReference type="PROSITE" id="PS50847"/>
    </source>
</evidence>
<feature type="transmembrane region" description="Helical" evidence="8">
    <location>
        <begin position="1270"/>
        <end position="1289"/>
    </location>
</feature>
<protein>
    <submittedName>
        <fullName evidence="10">Aggregation substance</fullName>
    </submittedName>
</protein>
<dbReference type="Pfam" id="PF17998">
    <property type="entry name" value="AgI_II_C2"/>
    <property type="match status" value="2"/>
</dbReference>
<dbReference type="NCBIfam" id="TIGR01167">
    <property type="entry name" value="LPXTG_anchor"/>
    <property type="match status" value="1"/>
</dbReference>
<dbReference type="RefSeq" id="WP_002402023.1">
    <property type="nucleotide sequence ID" value="NZ_GL454423.1"/>
</dbReference>
<accession>A0A125W8P4</accession>
<keyword evidence="8" id="KW-0472">Membrane</keyword>
<dbReference type="InterPro" id="IPR036234">
    <property type="entry name" value="SA_I/II_PAC_V_sf"/>
</dbReference>
<dbReference type="NCBIfam" id="TIGR03715">
    <property type="entry name" value="KxYKxGKxW"/>
    <property type="match status" value="1"/>
</dbReference>
<feature type="compositionally biased region" description="Polar residues" evidence="7">
    <location>
        <begin position="100"/>
        <end position="117"/>
    </location>
</feature>
<dbReference type="Pfam" id="PF19258">
    <property type="entry name" value="KxYKxGKxW_sig"/>
    <property type="match status" value="1"/>
</dbReference>
<feature type="compositionally biased region" description="Basic and acidic residues" evidence="7">
    <location>
        <begin position="89"/>
        <end position="99"/>
    </location>
</feature>
<feature type="domain" description="Gram-positive cocci surface proteins LPxTG" evidence="9">
    <location>
        <begin position="1261"/>
        <end position="1296"/>
    </location>
</feature>
<dbReference type="InterPro" id="IPR019931">
    <property type="entry name" value="LPXTG_anchor"/>
</dbReference>
<feature type="transmembrane region" description="Helical" evidence="8">
    <location>
        <begin position="20"/>
        <end position="38"/>
    </location>
</feature>
<keyword evidence="2" id="KW-0964">Secreted</keyword>
<dbReference type="Gene3D" id="2.60.530.10">
    <property type="entry name" value="Major cell-surface adhesin PAc"/>
    <property type="match status" value="1"/>
</dbReference>
<feature type="compositionally biased region" description="Polar residues" evidence="7">
    <location>
        <begin position="125"/>
        <end position="138"/>
    </location>
</feature>
<sequence>MKQQTEVKKRFKTYKAKKRWVTAPILFIGVLGVVGLATDDVQAAELDTQPGTTTVQPDNPDPQVGSTTPKTAVTEEATVQKDTTSQPTKVEEVASEKNGAEQSSATPNDTTNAQQPTVGAEKSAQEQPVVSPETTNEPLGQPTEVAPAENEANKSTSIPKEFETPDVDKAVDEAKKDPNITVVEKPAEDLGNVSSKDLAAKEKEVDQLQKEQAKKIAQQAAELKAKNEKIAKENAEIAAKNKAEKERYEKEVAEYNKHKNENGYVAKPVNKTLIFDREATKNSKVVSVKAAEYIDAKKLTDKHKDKKLLISMLSVDSSGLTTKDSKKAHFYYNNGAGGTLVVLHKNQPVTITYGNLNASYLGKKIASAEFQYTVKATPDSKGRLNAFLHDDPVATIVYGINIDPRTKKAGAEIEMLVRFFGEDGKEILPTKENPFVFSGASLNSRGENITYEFVKVGNTDTVHEINGSKVARHGNKVYSKTDIDVGTNGISISDWEAVQGKEYIGATVISTPNRIKFTFGNEIVNNPGYDGNSMWFAFNTDLKAKSITPYQEKGRPKQPEKATIEFNRYKANVVPVLVPNKEVTDGQKNINDLNVKRGDSLQYIVTGDTTELAKVDPKTVTKQGIRDTFDAEKVTIDLSKVKVYQADASLNEKDLKAVAAAINSGKAKDVTASYDLHLDQNTVTAMMQTNADGSVVLAMGYKYLLVLPFVVKNVEGDFENTAVQLTNDGETVTNTVINHVPGSNPSKDVKADKNGTVGSVSLHDKDIPLQTKIYYEVKSSERPANYGGITEEWGMNDVLDTTHDRFTGKWHAITNYDLKVGDKTLKAGTDISAYILLENKDNKDLTFTMNQALLAALNEGSNKVGKQAWSVYLEVERIKTGDVENTQTENYNKEFVRSNTVVTHTPDDPKPTKAVHNKKGEDINHGKVARGDVLSYEMTWDLKGYDKDFAFDTVDLATGVSFFDDYDETKVTPIKDLLRVKDSKGEDITNQFTISWDDAKGTVTISAKDPQAFILAHGGQELRVTLPTKVKANVSGDVYNSAEQNTFGQRIKTNTVVNHIPKVNPKKDVVIKVGDKQSQNGATIKLGEKFFYEFTSSDIPAEYAGIVEEWSISDKLDVKHDKFSGQWSVFANSTFVLADGTKVNKGDDISKLFTMTFEQGVVKITASQAFLDAMNLKENKNVAHSWKAFIGVERIAAGDVYNTIEESFNNEKIKTNTVVTHTPEKPQTPPEKTVIVPPTPKTPQAPVEPLVVEKASVVPELPQTGEKQNVLLTVAGSLAAMLGLAGLGFKRRKETK</sequence>
<keyword evidence="1" id="KW-0134">Cell wall</keyword>
<feature type="compositionally biased region" description="Basic and acidic residues" evidence="7">
    <location>
        <begin position="160"/>
        <end position="178"/>
    </location>
</feature>